<comment type="function">
    <text evidence="5">Bifunctional serine/threonine kinase and phosphorylase involved in the regulation of the phosphoenolpyruvate synthase (PEPS) by catalyzing its phosphorylation/dephosphorylation.</text>
</comment>
<dbReference type="OrthoDB" id="9782201at2"/>
<organism evidence="6 7">
    <name type="scientific">Oleiphilus messinensis</name>
    <dbReference type="NCBI Taxonomy" id="141451"/>
    <lineage>
        <taxon>Bacteria</taxon>
        <taxon>Pseudomonadati</taxon>
        <taxon>Pseudomonadota</taxon>
        <taxon>Gammaproteobacteria</taxon>
        <taxon>Oceanospirillales</taxon>
        <taxon>Oleiphilaceae</taxon>
        <taxon>Oleiphilus</taxon>
    </lineage>
</organism>
<dbReference type="RefSeq" id="WP_087461276.1">
    <property type="nucleotide sequence ID" value="NZ_CP021425.1"/>
</dbReference>
<keyword evidence="2 5" id="KW-0808">Transferase</keyword>
<dbReference type="EC" id="2.7.11.33" evidence="5"/>
<dbReference type="GO" id="GO:0016776">
    <property type="term" value="F:phosphotransferase activity, phosphate group as acceptor"/>
    <property type="evidence" value="ECO:0007669"/>
    <property type="project" value="UniProtKB-UniRule"/>
</dbReference>
<comment type="catalytic activity">
    <reaction evidence="5">
        <text>[pyruvate, water dikinase] + ADP = [pyruvate, water dikinase]-phosphate + AMP + H(+)</text>
        <dbReference type="Rhea" id="RHEA:46020"/>
        <dbReference type="Rhea" id="RHEA-COMP:11425"/>
        <dbReference type="Rhea" id="RHEA-COMP:11426"/>
        <dbReference type="ChEBI" id="CHEBI:15378"/>
        <dbReference type="ChEBI" id="CHEBI:43176"/>
        <dbReference type="ChEBI" id="CHEBI:68546"/>
        <dbReference type="ChEBI" id="CHEBI:456215"/>
        <dbReference type="ChEBI" id="CHEBI:456216"/>
        <dbReference type="EC" id="2.7.11.33"/>
    </reaction>
</comment>
<dbReference type="PANTHER" id="PTHR31756">
    <property type="entry name" value="PYRUVATE, PHOSPHATE DIKINASE REGULATORY PROTEIN 1, CHLOROPLASTIC"/>
    <property type="match status" value="1"/>
</dbReference>
<evidence type="ECO:0000256" key="1">
    <source>
        <dbReference type="ARBA" id="ARBA00022527"/>
    </source>
</evidence>
<feature type="binding site" evidence="5">
    <location>
        <begin position="153"/>
        <end position="160"/>
    </location>
    <ligand>
        <name>ADP</name>
        <dbReference type="ChEBI" id="CHEBI:456216"/>
    </ligand>
</feature>
<dbReference type="InterPro" id="IPR026530">
    <property type="entry name" value="PSRP"/>
</dbReference>
<evidence type="ECO:0000313" key="6">
    <source>
        <dbReference type="EMBL" id="ARU56267.1"/>
    </source>
</evidence>
<evidence type="ECO:0000313" key="7">
    <source>
        <dbReference type="Proteomes" id="UP000196027"/>
    </source>
</evidence>
<dbReference type="InterPro" id="IPR005177">
    <property type="entry name" value="Kinase-pyrophosphorylase"/>
</dbReference>
<evidence type="ECO:0000256" key="4">
    <source>
        <dbReference type="ARBA" id="ARBA00022777"/>
    </source>
</evidence>
<dbReference type="GO" id="GO:0004674">
    <property type="term" value="F:protein serine/threonine kinase activity"/>
    <property type="evidence" value="ECO:0007669"/>
    <property type="project" value="UniProtKB-UniRule"/>
</dbReference>
<keyword evidence="1 5" id="KW-0723">Serine/threonine-protein kinase</keyword>
<gene>
    <name evidence="6" type="primary">ppsR</name>
    <name evidence="6" type="ORF">OLMES_2200</name>
</gene>
<evidence type="ECO:0000256" key="2">
    <source>
        <dbReference type="ARBA" id="ARBA00022679"/>
    </source>
</evidence>
<name>A0A1Y0I6Z0_9GAMM</name>
<reference evidence="6 7" key="1">
    <citation type="submission" date="2017-05" db="EMBL/GenBank/DDBJ databases">
        <title>Genomic insights into alkan degradation activity of Oleiphilus messinensis.</title>
        <authorList>
            <person name="Kozyavkin S.A."/>
            <person name="Slesarev A.I."/>
            <person name="Golyshin P.N."/>
            <person name="Korzhenkov A."/>
            <person name="Golyshina O.N."/>
            <person name="Toshchakov S.V."/>
        </authorList>
    </citation>
    <scope>NUCLEOTIDE SEQUENCE [LARGE SCALE GENOMIC DNA]</scope>
    <source>
        <strain evidence="6 7">ME102</strain>
    </source>
</reference>
<accession>A0A1Y0I6Z0</accession>
<dbReference type="Pfam" id="PF03618">
    <property type="entry name" value="Kinase-PPPase"/>
    <property type="match status" value="1"/>
</dbReference>
<proteinExistence type="inferred from homology"/>
<dbReference type="PANTHER" id="PTHR31756:SF3">
    <property type="entry name" value="PYRUVATE, PHOSPHATE DIKINASE REGULATORY PROTEIN 1, CHLOROPLASTIC"/>
    <property type="match status" value="1"/>
</dbReference>
<evidence type="ECO:0000256" key="5">
    <source>
        <dbReference type="HAMAP-Rule" id="MF_01062"/>
    </source>
</evidence>
<dbReference type="EC" id="2.7.4.28" evidence="5"/>
<dbReference type="EMBL" id="CP021425">
    <property type="protein sequence ID" value="ARU56267.1"/>
    <property type="molecule type" value="Genomic_DNA"/>
</dbReference>
<comment type="catalytic activity">
    <reaction evidence="5">
        <text>[pyruvate, water dikinase]-phosphate + phosphate + H(+) = [pyruvate, water dikinase] + diphosphate</text>
        <dbReference type="Rhea" id="RHEA:48580"/>
        <dbReference type="Rhea" id="RHEA-COMP:11425"/>
        <dbReference type="Rhea" id="RHEA-COMP:11426"/>
        <dbReference type="ChEBI" id="CHEBI:15378"/>
        <dbReference type="ChEBI" id="CHEBI:33019"/>
        <dbReference type="ChEBI" id="CHEBI:43176"/>
        <dbReference type="ChEBI" id="CHEBI:43474"/>
        <dbReference type="ChEBI" id="CHEBI:68546"/>
        <dbReference type="EC" id="2.7.4.28"/>
    </reaction>
</comment>
<dbReference type="GO" id="GO:0005524">
    <property type="term" value="F:ATP binding"/>
    <property type="evidence" value="ECO:0007669"/>
    <property type="project" value="InterPro"/>
</dbReference>
<sequence>MKRSAFFISDGTGITAEGIGTSLLAQFESIEFDKITLPYIDSIEKARETVAKINKSAMNDNEKPIVIDTIVDADIRSEIAKANAVTIDIFGTFMGLLENELHTKSTHIVGKSHAINTASRTYERRMEAVNFALDNDDGARTRYYNEADIIVVGVSRSGKTPTCIYLALQYGIKAANYPITEDDIDDQKLPAPLKVHKNKIFGLTIEPERLSLIRNERRPNSRYASIKQCNYEVEEVELMYRRERIPYLNTTDYSVEEIATRILLETGIERRVK</sequence>
<keyword evidence="4 5" id="KW-0418">Kinase</keyword>
<dbReference type="NCBIfam" id="NF003742">
    <property type="entry name" value="PRK05339.1"/>
    <property type="match status" value="1"/>
</dbReference>
<comment type="similarity">
    <text evidence="5">Belongs to the pyruvate, phosphate/water dikinase regulatory protein family. PSRP subfamily.</text>
</comment>
<evidence type="ECO:0000256" key="3">
    <source>
        <dbReference type="ARBA" id="ARBA00022741"/>
    </source>
</evidence>
<dbReference type="AlphaFoldDB" id="A0A1Y0I6Z0"/>
<dbReference type="HAMAP" id="MF_01062">
    <property type="entry name" value="PSRP"/>
    <property type="match status" value="1"/>
</dbReference>
<dbReference type="GO" id="GO:0043531">
    <property type="term" value="F:ADP binding"/>
    <property type="evidence" value="ECO:0007669"/>
    <property type="project" value="UniProtKB-UniRule"/>
</dbReference>
<keyword evidence="7" id="KW-1185">Reference proteome</keyword>
<dbReference type="Proteomes" id="UP000196027">
    <property type="component" value="Chromosome"/>
</dbReference>
<keyword evidence="3 5" id="KW-0547">Nucleotide-binding</keyword>
<protein>
    <recommendedName>
        <fullName evidence="5">Putative phosphoenolpyruvate synthase regulatory protein</fullName>
        <shortName evidence="5">PEP synthase regulatory protein</shortName>
        <shortName evidence="5">PSRP</shortName>
        <ecNumber evidence="5">2.7.11.33</ecNumber>
        <ecNumber evidence="5">2.7.4.28</ecNumber>
    </recommendedName>
    <alternativeName>
        <fullName evidence="5">Pyruvate, water dikinase regulatory protein</fullName>
    </alternativeName>
</protein>
<dbReference type="KEGG" id="ome:OLMES_2200"/>